<dbReference type="GO" id="GO:0005789">
    <property type="term" value="C:endoplasmic reticulum membrane"/>
    <property type="evidence" value="ECO:0007669"/>
    <property type="project" value="UniProtKB-SubCell"/>
</dbReference>
<keyword evidence="17" id="KW-1185">Reference proteome</keyword>
<dbReference type="SUPFAM" id="SSF48065">
    <property type="entry name" value="DBL homology domain (DH-domain)"/>
    <property type="match status" value="1"/>
</dbReference>
<comment type="caution">
    <text evidence="15">The sequence shown here is derived from an EMBL/GenBank/DDBJ whole genome shotgun (WGS) entry which is preliminary data.</text>
</comment>
<dbReference type="Pfam" id="PF03878">
    <property type="entry name" value="YIF1"/>
    <property type="match status" value="1"/>
</dbReference>
<evidence type="ECO:0000256" key="4">
    <source>
        <dbReference type="ARBA" id="ARBA00009727"/>
    </source>
</evidence>
<dbReference type="InterPro" id="IPR005578">
    <property type="entry name" value="Yif1_fam"/>
</dbReference>
<feature type="transmembrane region" description="Helical" evidence="13">
    <location>
        <begin position="755"/>
        <end position="773"/>
    </location>
</feature>
<dbReference type="InterPro" id="IPR055251">
    <property type="entry name" value="SOS1_NGEF_PH"/>
</dbReference>
<dbReference type="EMBL" id="CAJOBG010001953">
    <property type="protein sequence ID" value="CAF3971940.1"/>
    <property type="molecule type" value="Genomic_DNA"/>
</dbReference>
<organism evidence="15 17">
    <name type="scientific">Rotaria magnacalcarata</name>
    <dbReference type="NCBI Taxonomy" id="392030"/>
    <lineage>
        <taxon>Eukaryota</taxon>
        <taxon>Metazoa</taxon>
        <taxon>Spiralia</taxon>
        <taxon>Gnathifera</taxon>
        <taxon>Rotifera</taxon>
        <taxon>Eurotatoria</taxon>
        <taxon>Bdelloidea</taxon>
        <taxon>Philodinida</taxon>
        <taxon>Philodinidae</taxon>
        <taxon>Rotaria</taxon>
    </lineage>
</organism>
<feature type="transmembrane region" description="Helical" evidence="13">
    <location>
        <begin position="799"/>
        <end position="817"/>
    </location>
</feature>
<keyword evidence="7 13" id="KW-0812">Transmembrane</keyword>
<dbReference type="InterPro" id="IPR051480">
    <property type="entry name" value="Endocytic_GEF_Adapter"/>
</dbReference>
<name>A0A819M0N6_9BILA</name>
<dbReference type="GO" id="GO:0035025">
    <property type="term" value="P:positive regulation of Rho protein signal transduction"/>
    <property type="evidence" value="ECO:0007669"/>
    <property type="project" value="TreeGrafter"/>
</dbReference>
<dbReference type="GO" id="GO:0005085">
    <property type="term" value="F:guanyl-nucleotide exchange factor activity"/>
    <property type="evidence" value="ECO:0007669"/>
    <property type="project" value="InterPro"/>
</dbReference>
<keyword evidence="11" id="KW-0333">Golgi apparatus</keyword>
<evidence type="ECO:0000256" key="8">
    <source>
        <dbReference type="ARBA" id="ARBA00022824"/>
    </source>
</evidence>
<comment type="subcellular location">
    <subcellularLocation>
        <location evidence="2">Cytoplasm</location>
    </subcellularLocation>
    <subcellularLocation>
        <location evidence="1">Endoplasmic reticulum membrane</location>
        <topology evidence="1">Multi-pass membrane protein</topology>
    </subcellularLocation>
    <subcellularLocation>
        <location evidence="3">Golgi apparatus membrane</location>
        <topology evidence="3">Multi-pass membrane protein</topology>
    </subcellularLocation>
</comment>
<dbReference type="SMART" id="SM00325">
    <property type="entry name" value="RhoGEF"/>
    <property type="match status" value="1"/>
</dbReference>
<protein>
    <recommendedName>
        <fullName evidence="14">DH domain-containing protein</fullName>
    </recommendedName>
</protein>
<keyword evidence="10 13" id="KW-1133">Transmembrane helix</keyword>
<evidence type="ECO:0000256" key="9">
    <source>
        <dbReference type="ARBA" id="ARBA00022927"/>
    </source>
</evidence>
<dbReference type="Gene3D" id="1.20.900.10">
    <property type="entry name" value="Dbl homology (DH) domain"/>
    <property type="match status" value="1"/>
</dbReference>
<evidence type="ECO:0000256" key="13">
    <source>
        <dbReference type="SAM" id="Phobius"/>
    </source>
</evidence>
<dbReference type="Proteomes" id="UP000663866">
    <property type="component" value="Unassembled WGS sequence"/>
</dbReference>
<dbReference type="Pfam" id="PF22697">
    <property type="entry name" value="SOS1_NGEF_PH"/>
    <property type="match status" value="1"/>
</dbReference>
<dbReference type="PANTHER" id="PTHR46006:SF8">
    <property type="entry name" value="DH DOMAIN-CONTAINING PROTEIN"/>
    <property type="match status" value="1"/>
</dbReference>
<dbReference type="GO" id="GO:0015031">
    <property type="term" value="P:protein transport"/>
    <property type="evidence" value="ECO:0007669"/>
    <property type="project" value="UniProtKB-KW"/>
</dbReference>
<dbReference type="InterPro" id="IPR000219">
    <property type="entry name" value="DH_dom"/>
</dbReference>
<evidence type="ECO:0000256" key="1">
    <source>
        <dbReference type="ARBA" id="ARBA00004477"/>
    </source>
</evidence>
<dbReference type="Pfam" id="PF00621">
    <property type="entry name" value="RhoGEF"/>
    <property type="match status" value="1"/>
</dbReference>
<feature type="transmembrane region" description="Helical" evidence="13">
    <location>
        <begin position="665"/>
        <end position="685"/>
    </location>
</feature>
<dbReference type="SUPFAM" id="SSF50729">
    <property type="entry name" value="PH domain-like"/>
    <property type="match status" value="1"/>
</dbReference>
<dbReference type="GO" id="GO:0000139">
    <property type="term" value="C:Golgi membrane"/>
    <property type="evidence" value="ECO:0007669"/>
    <property type="project" value="UniProtKB-SubCell"/>
</dbReference>
<gene>
    <name evidence="15" type="ORF">OVN521_LOCUS13426</name>
    <name evidence="16" type="ORF">UXM345_LOCUS19458</name>
</gene>
<feature type="transmembrane region" description="Helical" evidence="13">
    <location>
        <begin position="697"/>
        <end position="718"/>
    </location>
</feature>
<dbReference type="EMBL" id="CAJOBF010002766">
    <property type="protein sequence ID" value="CAF4054828.1"/>
    <property type="molecule type" value="Genomic_DNA"/>
</dbReference>
<evidence type="ECO:0000256" key="7">
    <source>
        <dbReference type="ARBA" id="ARBA00022692"/>
    </source>
</evidence>
<evidence type="ECO:0000256" key="10">
    <source>
        <dbReference type="ARBA" id="ARBA00022989"/>
    </source>
</evidence>
<keyword evidence="6" id="KW-0963">Cytoplasm</keyword>
<keyword evidence="8" id="KW-0256">Endoplasmic reticulum</keyword>
<accession>A0A819M0N6</accession>
<proteinExistence type="inferred from homology"/>
<comment type="similarity">
    <text evidence="4">Belongs to the YIF1 family.</text>
</comment>
<evidence type="ECO:0000256" key="5">
    <source>
        <dbReference type="ARBA" id="ARBA00022448"/>
    </source>
</evidence>
<dbReference type="Gene3D" id="2.30.29.30">
    <property type="entry name" value="Pleckstrin-homology domain (PH domain)/Phosphotyrosine-binding domain (PTB)"/>
    <property type="match status" value="1"/>
</dbReference>
<dbReference type="Proteomes" id="UP000663842">
    <property type="component" value="Unassembled WGS sequence"/>
</dbReference>
<evidence type="ECO:0000313" key="15">
    <source>
        <dbReference type="EMBL" id="CAF3971940.1"/>
    </source>
</evidence>
<feature type="domain" description="DH" evidence="14">
    <location>
        <begin position="178"/>
        <end position="361"/>
    </location>
</feature>
<dbReference type="PANTHER" id="PTHR46006">
    <property type="entry name" value="RHO GUANINE NUCLEOTIDE EXCHANGE FACTOR AT 64C, ISOFORM A"/>
    <property type="match status" value="1"/>
</dbReference>
<sequence>MFGFYGHQPLSPGLSSYDMETIDEISSPSQLPIDDELTTSTRLSATALHNSILLRFKKKRKRKLEPDTVSLRSLEDIVDDHFQRKKRLSLPRLSSVSELISPMCDRVINMLQTTKQSSSSNLLNLLNNHNHGYHIKRKPSSTSSKKASPNTVKKFRAAWSETYDGEKLKQTMTATEIERQNVLYELFSEEQQMIENLGLAQRVYRNGMKTLNILTDSELKQIFGPLEDILPLHEDLLYRLKPKGNCSIDAVGQIYLEWFQRIRSSYVSYCSNLINAKELLDAKRCEENGRVDDYLKRCTDSGFSRKLDLWDFLDQPRSRLMKYPILFKRIHKRTKDGHEDKQMLLDTINIVEELINDVSQATSAQICSNVIAKLVFTNDEQKHPLIDRQTHLVCQGELKNNRGQKLYVFLFDEILLFTRIATRNGFKSYQLINYPILVESLHIEDIEDGVKIPELSSGSFSRTLSGSKPARNMFRCSSLATSDTNNNRTTSILLQARDMYDKQQWLNSSMYRPQNYHQPPEYDSSTAAHYGQPETANTYGGDYTVPKPQSAPLNNGFFSSQSAFYGSSKPAPFGMGFVSNNAFLNVGFNAVEQGMRDITGKTVNMLPNEMKKSLSSIKYYFAVDQTYVFKKLCLILFPFRPRNWSLGYSADEPVPPRIDSNAPDYYIPLMSAITYVLVAGLVLGMKNKFTPEQLGMHATSALVWNIIEISILCLTFYILNIRSKLRTLDLIAFCGYKYVGMIVALLSYFITDSLFVYRCALLYVSIALSYFLVKCLRLQILPDVGGSQTYHPNGNSRRIYLLLVIVLIQPLFIWYLTRHLITA</sequence>
<dbReference type="AlphaFoldDB" id="A0A819M0N6"/>
<dbReference type="InterPro" id="IPR011993">
    <property type="entry name" value="PH-like_dom_sf"/>
</dbReference>
<keyword evidence="12 13" id="KW-0472">Membrane</keyword>
<keyword evidence="9" id="KW-0653">Protein transport</keyword>
<evidence type="ECO:0000313" key="17">
    <source>
        <dbReference type="Proteomes" id="UP000663866"/>
    </source>
</evidence>
<reference evidence="15" key="1">
    <citation type="submission" date="2021-02" db="EMBL/GenBank/DDBJ databases">
        <authorList>
            <person name="Nowell W R."/>
        </authorList>
    </citation>
    <scope>NUCLEOTIDE SEQUENCE</scope>
</reference>
<evidence type="ECO:0000313" key="16">
    <source>
        <dbReference type="EMBL" id="CAF4054828.1"/>
    </source>
</evidence>
<keyword evidence="5" id="KW-0813">Transport</keyword>
<evidence type="ECO:0000256" key="6">
    <source>
        <dbReference type="ARBA" id="ARBA00022490"/>
    </source>
</evidence>
<evidence type="ECO:0000256" key="2">
    <source>
        <dbReference type="ARBA" id="ARBA00004496"/>
    </source>
</evidence>
<dbReference type="CDD" id="cd00160">
    <property type="entry name" value="RhoGEF"/>
    <property type="match status" value="1"/>
</dbReference>
<evidence type="ECO:0000256" key="12">
    <source>
        <dbReference type="ARBA" id="ARBA00023136"/>
    </source>
</evidence>
<evidence type="ECO:0000256" key="3">
    <source>
        <dbReference type="ARBA" id="ARBA00004653"/>
    </source>
</evidence>
<feature type="transmembrane region" description="Helical" evidence="13">
    <location>
        <begin position="730"/>
        <end position="749"/>
    </location>
</feature>
<dbReference type="PROSITE" id="PS50010">
    <property type="entry name" value="DH_2"/>
    <property type="match status" value="1"/>
</dbReference>
<dbReference type="GO" id="GO:0006888">
    <property type="term" value="P:endoplasmic reticulum to Golgi vesicle-mediated transport"/>
    <property type="evidence" value="ECO:0007669"/>
    <property type="project" value="InterPro"/>
</dbReference>
<evidence type="ECO:0000259" key="14">
    <source>
        <dbReference type="PROSITE" id="PS50010"/>
    </source>
</evidence>
<dbReference type="InterPro" id="IPR035899">
    <property type="entry name" value="DBL_dom_sf"/>
</dbReference>
<evidence type="ECO:0000256" key="11">
    <source>
        <dbReference type="ARBA" id="ARBA00023034"/>
    </source>
</evidence>